<dbReference type="PROSITE" id="PS50848">
    <property type="entry name" value="START"/>
    <property type="match status" value="1"/>
</dbReference>
<feature type="compositionally biased region" description="Gly residues" evidence="12">
    <location>
        <begin position="19"/>
        <end position="34"/>
    </location>
</feature>
<dbReference type="PRINTS" id="PR00031">
    <property type="entry name" value="HTHREPRESSR"/>
</dbReference>
<dbReference type="Proteomes" id="UP001419268">
    <property type="component" value="Unassembled WGS sequence"/>
</dbReference>
<reference evidence="15 16" key="1">
    <citation type="submission" date="2024-01" db="EMBL/GenBank/DDBJ databases">
        <title>Genome assemblies of Stephania.</title>
        <authorList>
            <person name="Yang L."/>
        </authorList>
    </citation>
    <scope>NUCLEOTIDE SEQUENCE [LARGE SCALE GENOMIC DNA]</scope>
    <source>
        <strain evidence="15">JXDWG</strain>
        <tissue evidence="15">Leaf</tissue>
    </source>
</reference>
<keyword evidence="5 9" id="KW-0238">DNA-binding</keyword>
<dbReference type="InterPro" id="IPR057993">
    <property type="entry name" value="HD-Zip_IV_C"/>
</dbReference>
<dbReference type="Pfam" id="PF25797">
    <property type="entry name" value="PDF2_C"/>
    <property type="match status" value="1"/>
</dbReference>
<dbReference type="Gene3D" id="3.30.530.20">
    <property type="match status" value="1"/>
</dbReference>
<feature type="region of interest" description="Disordered" evidence="12">
    <location>
        <begin position="1"/>
        <end position="134"/>
    </location>
</feature>
<evidence type="ECO:0000256" key="3">
    <source>
        <dbReference type="ARBA" id="ARBA00023015"/>
    </source>
</evidence>
<evidence type="ECO:0000256" key="12">
    <source>
        <dbReference type="SAM" id="MobiDB-lite"/>
    </source>
</evidence>
<dbReference type="SMART" id="SM00234">
    <property type="entry name" value="START"/>
    <property type="match status" value="1"/>
</dbReference>
<accession>A0AAP0HNQ0</accession>
<keyword evidence="8 9" id="KW-0539">Nucleus</keyword>
<feature type="compositionally biased region" description="Polar residues" evidence="12">
    <location>
        <begin position="95"/>
        <end position="107"/>
    </location>
</feature>
<organism evidence="15 16">
    <name type="scientific">Stephania cephalantha</name>
    <dbReference type="NCBI Taxonomy" id="152367"/>
    <lineage>
        <taxon>Eukaryota</taxon>
        <taxon>Viridiplantae</taxon>
        <taxon>Streptophyta</taxon>
        <taxon>Embryophyta</taxon>
        <taxon>Tracheophyta</taxon>
        <taxon>Spermatophyta</taxon>
        <taxon>Magnoliopsida</taxon>
        <taxon>Ranunculales</taxon>
        <taxon>Menispermaceae</taxon>
        <taxon>Menispermoideae</taxon>
        <taxon>Cissampelideae</taxon>
        <taxon>Stephania</taxon>
    </lineage>
</organism>
<dbReference type="FunFam" id="1.10.10.60:FF:000229">
    <property type="entry name" value="Homeobox-leucine zipper protein HDG1"/>
    <property type="match status" value="1"/>
</dbReference>
<evidence type="ECO:0000256" key="4">
    <source>
        <dbReference type="ARBA" id="ARBA00023054"/>
    </source>
</evidence>
<protein>
    <submittedName>
        <fullName evidence="15">Uncharacterized protein</fullName>
    </submittedName>
</protein>
<comment type="subcellular location">
    <subcellularLocation>
        <location evidence="1 9 10">Nucleus</location>
    </subcellularLocation>
</comment>
<dbReference type="PANTHER" id="PTHR45654">
    <property type="entry name" value="HOMEOBOX-LEUCINE ZIPPER PROTEIN MERISTEM L1"/>
    <property type="match status" value="1"/>
</dbReference>
<evidence type="ECO:0000256" key="2">
    <source>
        <dbReference type="ARBA" id="ARBA00006789"/>
    </source>
</evidence>
<dbReference type="EMBL" id="JBBNAG010000012">
    <property type="protein sequence ID" value="KAK9089655.1"/>
    <property type="molecule type" value="Genomic_DNA"/>
</dbReference>
<dbReference type="Pfam" id="PF00046">
    <property type="entry name" value="Homeodomain"/>
    <property type="match status" value="1"/>
</dbReference>
<dbReference type="InterPro" id="IPR042160">
    <property type="entry name" value="HD-Zip_IV"/>
</dbReference>
<dbReference type="CDD" id="cd00086">
    <property type="entry name" value="homeodomain"/>
    <property type="match status" value="1"/>
</dbReference>
<evidence type="ECO:0000256" key="1">
    <source>
        <dbReference type="ARBA" id="ARBA00004123"/>
    </source>
</evidence>
<evidence type="ECO:0000256" key="8">
    <source>
        <dbReference type="ARBA" id="ARBA00023242"/>
    </source>
</evidence>
<dbReference type="GO" id="GO:0008289">
    <property type="term" value="F:lipid binding"/>
    <property type="evidence" value="ECO:0007669"/>
    <property type="project" value="InterPro"/>
</dbReference>
<sequence>MNPMGGNDHHESMAVMKGGSSGMGMKMGNGGVAGGNHLMMGSHEFGSGSSRLPANNMHDDNNPNNNNNSLLDVLSQNTPDSGGMLRMRDVDEVDSNPNRSGSDNNDGGSPDEDNQIDGAAGAGKKRKKRYNRHTQHQIQEMEAFFRECPHPDDKQRKELARELGLEPLQVKFWFQNKRTQVKNQHERSENNMLRAENDKLRSENMRYKEMISAATCPTCGGPATIAEMSFDEQNLRIENARLRDEINRLSGIAAKYVGKSALTPTAFSDPPNHLHPHNQIMPMPPLHDHVVGGLVHTGELEVFEAPPELLSRPMIPVITEADKTMVVEHAVSAMEELLRLGQLGLPMWIPTPDGMTDVLSEEEYYRVFPRGNRRNNEGLRTEATRTNGVVLLNHFSLVEMLMDVNQWSNMFYPLVSRATTLEVFSTGIAGNYNGAMQVMLAEFHAPSPIVPTRESLFVRYCKQHNDGLWVVADASLDEHHFNPSSNRFRRMPSGCLIQEMPNGYSKVTWVEHTQIEEALIYGMYKEIIKSSLPFGAKRWISTLSRQSERLASAMATQVFPGDVVGEGRESMLKLAERMVRSFGTGVSTSNSHNWSLLCGTGDEDVRVMTRKSINDPGRPSGIVLGAALSFWLPIPPKRIFDFLRNENTRNEVILLPYILLGKLPWDILSNGGFVQEIAHVANGQDPGNCVSLLRVHGPNSSQGNMLILQESSVDESVYSVIYAPVDGGAINAVLNASEDPDYVALLPSGFALIPDGQNTATIPNECGGSSCGSGGGGGGSTLGEGGTLATVSFQILVTSVPTSKLDIRSVTTVNSLISCTVGRIKAALVDNA</sequence>
<keyword evidence="3" id="KW-0805">Transcription regulation</keyword>
<evidence type="ECO:0000256" key="10">
    <source>
        <dbReference type="RuleBase" id="RU000682"/>
    </source>
</evidence>
<feature type="coiled-coil region" evidence="11">
    <location>
        <begin position="178"/>
        <end position="252"/>
    </location>
</feature>
<evidence type="ECO:0000256" key="11">
    <source>
        <dbReference type="SAM" id="Coils"/>
    </source>
</evidence>
<dbReference type="PROSITE" id="PS00027">
    <property type="entry name" value="HOMEOBOX_1"/>
    <property type="match status" value="1"/>
</dbReference>
<feature type="compositionally biased region" description="Basic residues" evidence="12">
    <location>
        <begin position="123"/>
        <end position="134"/>
    </location>
</feature>
<keyword evidence="6 9" id="KW-0371">Homeobox</keyword>
<feature type="DNA-binding region" description="Homeobox" evidence="9">
    <location>
        <begin position="126"/>
        <end position="185"/>
    </location>
</feature>
<evidence type="ECO:0000256" key="9">
    <source>
        <dbReference type="PROSITE-ProRule" id="PRU00108"/>
    </source>
</evidence>
<evidence type="ECO:0000259" key="13">
    <source>
        <dbReference type="PROSITE" id="PS50071"/>
    </source>
</evidence>
<proteinExistence type="inferred from homology"/>
<keyword evidence="4 11" id="KW-0175">Coiled coil</keyword>
<dbReference type="SUPFAM" id="SSF55961">
    <property type="entry name" value="Bet v1-like"/>
    <property type="match status" value="2"/>
</dbReference>
<dbReference type="InterPro" id="IPR002913">
    <property type="entry name" value="START_lipid-bd_dom"/>
</dbReference>
<dbReference type="GO" id="GO:0000981">
    <property type="term" value="F:DNA-binding transcription factor activity, RNA polymerase II-specific"/>
    <property type="evidence" value="ECO:0007669"/>
    <property type="project" value="InterPro"/>
</dbReference>
<dbReference type="SUPFAM" id="SSF46689">
    <property type="entry name" value="Homeodomain-like"/>
    <property type="match status" value="1"/>
</dbReference>
<dbReference type="GO" id="GO:0005634">
    <property type="term" value="C:nucleus"/>
    <property type="evidence" value="ECO:0007669"/>
    <property type="project" value="UniProtKB-SubCell"/>
</dbReference>
<dbReference type="Pfam" id="PF01852">
    <property type="entry name" value="START"/>
    <property type="match status" value="1"/>
</dbReference>
<dbReference type="InterPro" id="IPR009057">
    <property type="entry name" value="Homeodomain-like_sf"/>
</dbReference>
<dbReference type="SMART" id="SM00389">
    <property type="entry name" value="HOX"/>
    <property type="match status" value="1"/>
</dbReference>
<evidence type="ECO:0000259" key="14">
    <source>
        <dbReference type="PROSITE" id="PS50848"/>
    </source>
</evidence>
<dbReference type="InterPro" id="IPR000047">
    <property type="entry name" value="HTH_motif"/>
</dbReference>
<keyword evidence="16" id="KW-1185">Reference proteome</keyword>
<feature type="domain" description="Homeobox" evidence="13">
    <location>
        <begin position="124"/>
        <end position="184"/>
    </location>
</feature>
<dbReference type="Gene3D" id="1.10.10.60">
    <property type="entry name" value="Homeodomain-like"/>
    <property type="match status" value="1"/>
</dbReference>
<dbReference type="GO" id="GO:0003677">
    <property type="term" value="F:DNA binding"/>
    <property type="evidence" value="ECO:0007669"/>
    <property type="project" value="UniProtKB-UniRule"/>
</dbReference>
<feature type="domain" description="START" evidence="14">
    <location>
        <begin position="319"/>
        <end position="552"/>
    </location>
</feature>
<dbReference type="CDD" id="cd08875">
    <property type="entry name" value="START_ArGLABRA2_like"/>
    <property type="match status" value="1"/>
</dbReference>
<dbReference type="InterPro" id="IPR001356">
    <property type="entry name" value="HD"/>
</dbReference>
<dbReference type="InterPro" id="IPR017970">
    <property type="entry name" value="Homeobox_CS"/>
</dbReference>
<comment type="similarity">
    <text evidence="2">Belongs to the HD-ZIP homeobox family. Class IV subfamily.</text>
</comment>
<evidence type="ECO:0000313" key="16">
    <source>
        <dbReference type="Proteomes" id="UP001419268"/>
    </source>
</evidence>
<evidence type="ECO:0000256" key="7">
    <source>
        <dbReference type="ARBA" id="ARBA00023163"/>
    </source>
</evidence>
<dbReference type="AlphaFoldDB" id="A0AAP0HNQ0"/>
<name>A0AAP0HNQ0_9MAGN</name>
<gene>
    <name evidence="15" type="ORF">Scep_028737</name>
</gene>
<evidence type="ECO:0000256" key="5">
    <source>
        <dbReference type="ARBA" id="ARBA00023125"/>
    </source>
</evidence>
<dbReference type="PROSITE" id="PS50071">
    <property type="entry name" value="HOMEOBOX_2"/>
    <property type="match status" value="1"/>
</dbReference>
<dbReference type="PANTHER" id="PTHR45654:SF77">
    <property type="entry name" value="HOMEOBOX-LEUCINE ZIPPER PROTEIN MERISTEM L1"/>
    <property type="match status" value="1"/>
</dbReference>
<keyword evidence="7" id="KW-0804">Transcription</keyword>
<evidence type="ECO:0000313" key="15">
    <source>
        <dbReference type="EMBL" id="KAK9089655.1"/>
    </source>
</evidence>
<dbReference type="InterPro" id="IPR023393">
    <property type="entry name" value="START-like_dom_sf"/>
</dbReference>
<comment type="caution">
    <text evidence="15">The sequence shown here is derived from an EMBL/GenBank/DDBJ whole genome shotgun (WGS) entry which is preliminary data.</text>
</comment>
<evidence type="ECO:0000256" key="6">
    <source>
        <dbReference type="ARBA" id="ARBA00023155"/>
    </source>
</evidence>